<keyword evidence="5" id="KW-0777">Teichoic acid biosynthesis</keyword>
<dbReference type="Pfam" id="PF04464">
    <property type="entry name" value="Glyphos_transf"/>
    <property type="match status" value="1"/>
</dbReference>
<dbReference type="GO" id="GO:0019350">
    <property type="term" value="P:teichoic acid biosynthetic process"/>
    <property type="evidence" value="ECO:0007669"/>
    <property type="project" value="UniProtKB-KW"/>
</dbReference>
<keyword evidence="4 7" id="KW-0808">Transferase</keyword>
<comment type="caution">
    <text evidence="7">The sequence shown here is derived from an EMBL/GenBank/DDBJ whole genome shotgun (WGS) entry which is preliminary data.</text>
</comment>
<dbReference type="SUPFAM" id="SSF53756">
    <property type="entry name" value="UDP-Glycosyltransferase/glycogen phosphorylase"/>
    <property type="match status" value="1"/>
</dbReference>
<evidence type="ECO:0000256" key="1">
    <source>
        <dbReference type="ARBA" id="ARBA00004202"/>
    </source>
</evidence>
<dbReference type="InterPro" id="IPR007554">
    <property type="entry name" value="Glycerophosphate_synth"/>
</dbReference>
<dbReference type="OrthoDB" id="9811865at2"/>
<reference evidence="7 8" key="1">
    <citation type="journal article" date="2016" name="Int. J. Syst. Evol. Microbiol.">
        <title>Oceanobacillus halophilus sp. nov., a novel moderately halophilic bacterium from a hypersaline lake.</title>
        <authorList>
            <person name="Amoozegar M.A."/>
            <person name="Bagheri M."/>
            <person name="Makhdoumi A."/>
            <person name="Nikou M.M."/>
            <person name="Fazeli S.A.S."/>
            <person name="Schumann P."/>
            <person name="Sproer C."/>
            <person name="Sanchez-Porro C."/>
            <person name="Ventosa A."/>
        </authorList>
    </citation>
    <scope>NUCLEOTIDE SEQUENCE [LARGE SCALE GENOMIC DNA]</scope>
    <source>
        <strain evidence="7 8">DSM 23996</strain>
    </source>
</reference>
<dbReference type="Gene3D" id="3.40.50.12580">
    <property type="match status" value="1"/>
</dbReference>
<keyword evidence="6" id="KW-0472">Membrane</keyword>
<proteinExistence type="inferred from homology"/>
<dbReference type="GO" id="GO:0005886">
    <property type="term" value="C:plasma membrane"/>
    <property type="evidence" value="ECO:0007669"/>
    <property type="project" value="UniProtKB-SubCell"/>
</dbReference>
<dbReference type="InterPro" id="IPR043149">
    <property type="entry name" value="TagF_N"/>
</dbReference>
<evidence type="ECO:0000256" key="5">
    <source>
        <dbReference type="ARBA" id="ARBA00022944"/>
    </source>
</evidence>
<dbReference type="PANTHER" id="PTHR37316">
    <property type="entry name" value="TEICHOIC ACID GLYCEROL-PHOSPHATE PRIMASE"/>
    <property type="match status" value="1"/>
</dbReference>
<evidence type="ECO:0000256" key="6">
    <source>
        <dbReference type="ARBA" id="ARBA00023136"/>
    </source>
</evidence>
<dbReference type="InterPro" id="IPR051612">
    <property type="entry name" value="Teichoic_Acid_Biosynth"/>
</dbReference>
<dbReference type="InterPro" id="IPR043148">
    <property type="entry name" value="TagF_C"/>
</dbReference>
<organism evidence="7 8">
    <name type="scientific">Oceanobacillus halophilus</name>
    <dbReference type="NCBI Taxonomy" id="930130"/>
    <lineage>
        <taxon>Bacteria</taxon>
        <taxon>Bacillati</taxon>
        <taxon>Bacillota</taxon>
        <taxon>Bacilli</taxon>
        <taxon>Bacillales</taxon>
        <taxon>Bacillaceae</taxon>
        <taxon>Oceanobacillus</taxon>
    </lineage>
</organism>
<protein>
    <submittedName>
        <fullName evidence="7">Glycerophosphotransferase</fullName>
    </submittedName>
</protein>
<dbReference type="GO" id="GO:0047355">
    <property type="term" value="F:CDP-glycerol glycerophosphotransferase activity"/>
    <property type="evidence" value="ECO:0007669"/>
    <property type="project" value="InterPro"/>
</dbReference>
<dbReference type="RefSeq" id="WP_121204223.1">
    <property type="nucleotide sequence ID" value="NZ_RBZP01000006.1"/>
</dbReference>
<evidence type="ECO:0000313" key="8">
    <source>
        <dbReference type="Proteomes" id="UP000269301"/>
    </source>
</evidence>
<comment type="similarity">
    <text evidence="2">Belongs to the CDP-glycerol glycerophosphotransferase family.</text>
</comment>
<keyword evidence="8" id="KW-1185">Reference proteome</keyword>
<evidence type="ECO:0000256" key="4">
    <source>
        <dbReference type="ARBA" id="ARBA00022679"/>
    </source>
</evidence>
<accession>A0A495A1Z6</accession>
<sequence length="394" mass="46605">MKLFSIMKHYVCLLVIFIFNCLPIKRNKIFFISYYGAQYGCNPKYITEYILSHYSNEKFDLVWAFNDVQSKGEIKGFRKVKTMSIRYFYELCTSKIIITNFRTTDLFVKRNNQYYIQTWHSSLRLKQIEKDAEASLPLDYVKMAKKDSSKCNLLLSGCNYSTQIFKRTFWFGGEIFPYGTPRNDIFFKSDKQRKENIYQKLQLSSGTKVALYAPTFRKGNQLNNYYKDYNNLIKSLEKRFGGKWSVLVKMHPHLLSKSSQLILGEKVLDVTSYDDVQELLSIADILITDYSSLMFDYALTKQPCFLYVPDLEDYINNERQLYFDVNELPFITVMSDKELQEEIAEYDPNQYQVKLTQFLNQISSYERGNASEKLLKRIERICFEDERSEFDEAV</sequence>
<comment type="subcellular location">
    <subcellularLocation>
        <location evidence="1">Cell membrane</location>
        <topology evidence="1">Peripheral membrane protein</topology>
    </subcellularLocation>
</comment>
<evidence type="ECO:0000256" key="3">
    <source>
        <dbReference type="ARBA" id="ARBA00022475"/>
    </source>
</evidence>
<dbReference type="PANTHER" id="PTHR37316:SF3">
    <property type="entry name" value="TEICHOIC ACID GLYCEROL-PHOSPHATE TRANSFERASE"/>
    <property type="match status" value="1"/>
</dbReference>
<dbReference type="Proteomes" id="UP000269301">
    <property type="component" value="Unassembled WGS sequence"/>
</dbReference>
<name>A0A495A1Z6_9BACI</name>
<dbReference type="EMBL" id="RBZP01000006">
    <property type="protein sequence ID" value="RKQ33492.1"/>
    <property type="molecule type" value="Genomic_DNA"/>
</dbReference>
<evidence type="ECO:0000313" key="7">
    <source>
        <dbReference type="EMBL" id="RKQ33492.1"/>
    </source>
</evidence>
<keyword evidence="3" id="KW-1003">Cell membrane</keyword>
<evidence type="ECO:0000256" key="2">
    <source>
        <dbReference type="ARBA" id="ARBA00010488"/>
    </source>
</evidence>
<dbReference type="AlphaFoldDB" id="A0A495A1Z6"/>
<dbReference type="Gene3D" id="3.40.50.11820">
    <property type="match status" value="1"/>
</dbReference>
<gene>
    <name evidence="7" type="ORF">D8M06_09790</name>
</gene>